<evidence type="ECO:0000256" key="1">
    <source>
        <dbReference type="SAM" id="Phobius"/>
    </source>
</evidence>
<name>A0A1A9HWJ9_9BACT</name>
<proteinExistence type="predicted"/>
<keyword evidence="1" id="KW-1133">Transmembrane helix</keyword>
<dbReference type="KEGG" id="nia:A8C56_01180"/>
<accession>A0A1A9HWJ9</accession>
<protein>
    <submittedName>
        <fullName evidence="2">Uncharacterized protein</fullName>
    </submittedName>
</protein>
<keyword evidence="1" id="KW-0812">Transmembrane</keyword>
<organism evidence="2 3">
    <name type="scientific">Niabella ginsenosidivorans</name>
    <dbReference type="NCBI Taxonomy" id="1176587"/>
    <lineage>
        <taxon>Bacteria</taxon>
        <taxon>Pseudomonadati</taxon>
        <taxon>Bacteroidota</taxon>
        <taxon>Chitinophagia</taxon>
        <taxon>Chitinophagales</taxon>
        <taxon>Chitinophagaceae</taxon>
        <taxon>Niabella</taxon>
    </lineage>
</organism>
<keyword evidence="1" id="KW-0472">Membrane</keyword>
<dbReference type="Proteomes" id="UP000077667">
    <property type="component" value="Chromosome"/>
</dbReference>
<sequence length="70" mass="8237">MGLLFDWNLHVRGRPKGGAFFWLSLLCASFIIVFGAYELPLVGWRGDQKVPFVMLNLFQHLKWRLIVNRF</sequence>
<feature type="transmembrane region" description="Helical" evidence="1">
    <location>
        <begin position="20"/>
        <end position="39"/>
    </location>
</feature>
<evidence type="ECO:0000313" key="3">
    <source>
        <dbReference type="Proteomes" id="UP000077667"/>
    </source>
</evidence>
<dbReference type="EMBL" id="CP015772">
    <property type="protein sequence ID" value="ANH79767.1"/>
    <property type="molecule type" value="Genomic_DNA"/>
</dbReference>
<evidence type="ECO:0000313" key="2">
    <source>
        <dbReference type="EMBL" id="ANH79767.1"/>
    </source>
</evidence>
<dbReference type="AlphaFoldDB" id="A0A1A9HWJ9"/>
<gene>
    <name evidence="2" type="ORF">A8C56_01180</name>
</gene>
<keyword evidence="3" id="KW-1185">Reference proteome</keyword>
<reference evidence="2 3" key="1">
    <citation type="submission" date="2016-05" db="EMBL/GenBank/DDBJ databases">
        <title>Niabella ginsenosidivorans BS26 whole genome sequencing.</title>
        <authorList>
            <person name="Im W.T."/>
            <person name="Siddiqi M.Z."/>
        </authorList>
    </citation>
    <scope>NUCLEOTIDE SEQUENCE [LARGE SCALE GENOMIC DNA]</scope>
    <source>
        <strain evidence="2 3">BS26</strain>
    </source>
</reference>